<dbReference type="AlphaFoldDB" id="A0A0L6VN71"/>
<evidence type="ECO:0000313" key="1">
    <source>
        <dbReference type="EMBL" id="KNZ61560.1"/>
    </source>
</evidence>
<dbReference type="Proteomes" id="UP000037035">
    <property type="component" value="Unassembled WGS sequence"/>
</dbReference>
<keyword evidence="2" id="KW-1185">Reference proteome</keyword>
<sequence>MCLDFVDKRITCSAAWLQDFKQHANAIINAMLHDEFFKFQHQITRQSHRQNCKLLGNIKEIQFIQVDWMQIKNLNDELKPFNFFKKEMEGDGPTGAFVLANCSQTIKDLKKKEEAHSQENTFHPMYHKMITKIKEYQEDPLECEPLVMALYFT</sequence>
<reference evidence="1 2" key="1">
    <citation type="submission" date="2015-08" db="EMBL/GenBank/DDBJ databases">
        <title>Next Generation Sequencing and Analysis of the Genome of Puccinia sorghi L Schw, the Causal Agent of Maize Common Rust.</title>
        <authorList>
            <person name="Rochi L."/>
            <person name="Burguener G."/>
            <person name="Darino M."/>
            <person name="Turjanski A."/>
            <person name="Kreff E."/>
            <person name="Dieguez M.J."/>
            <person name="Sacco F."/>
        </authorList>
    </citation>
    <scope>NUCLEOTIDE SEQUENCE [LARGE SCALE GENOMIC DNA]</scope>
    <source>
        <strain evidence="1 2">RO10H11247</strain>
    </source>
</reference>
<proteinExistence type="predicted"/>
<dbReference type="EMBL" id="LAVV01004276">
    <property type="protein sequence ID" value="KNZ61560.1"/>
    <property type="molecule type" value="Genomic_DNA"/>
</dbReference>
<protein>
    <submittedName>
        <fullName evidence="1">Uncharacterized protein</fullName>
    </submittedName>
</protein>
<comment type="caution">
    <text evidence="1">The sequence shown here is derived from an EMBL/GenBank/DDBJ whole genome shotgun (WGS) entry which is preliminary data.</text>
</comment>
<evidence type="ECO:0000313" key="2">
    <source>
        <dbReference type="Proteomes" id="UP000037035"/>
    </source>
</evidence>
<accession>A0A0L6VN71</accession>
<dbReference type="InterPro" id="IPR012337">
    <property type="entry name" value="RNaseH-like_sf"/>
</dbReference>
<gene>
    <name evidence="1" type="ORF">VP01_1384g1</name>
</gene>
<organism evidence="1 2">
    <name type="scientific">Puccinia sorghi</name>
    <dbReference type="NCBI Taxonomy" id="27349"/>
    <lineage>
        <taxon>Eukaryota</taxon>
        <taxon>Fungi</taxon>
        <taxon>Dikarya</taxon>
        <taxon>Basidiomycota</taxon>
        <taxon>Pucciniomycotina</taxon>
        <taxon>Pucciniomycetes</taxon>
        <taxon>Pucciniales</taxon>
        <taxon>Pucciniaceae</taxon>
        <taxon>Puccinia</taxon>
    </lineage>
</organism>
<dbReference type="VEuPathDB" id="FungiDB:VP01_1384g1"/>
<dbReference type="SUPFAM" id="SSF53098">
    <property type="entry name" value="Ribonuclease H-like"/>
    <property type="match status" value="1"/>
</dbReference>
<dbReference type="OrthoDB" id="2496852at2759"/>
<name>A0A0L6VN71_9BASI</name>